<dbReference type="InterPro" id="IPR009040">
    <property type="entry name" value="Ferritin-like_diiron"/>
</dbReference>
<comment type="similarity">
    <text evidence="1 6">Belongs to the ferritin family.</text>
</comment>
<protein>
    <recommendedName>
        <fullName evidence="6">Ferritin</fullName>
        <ecNumber evidence="6">1.16.3.1</ecNumber>
    </recommendedName>
</protein>
<dbReference type="InterPro" id="IPR009078">
    <property type="entry name" value="Ferritin-like_SF"/>
</dbReference>
<feature type="domain" description="Ferritin-like diiron" evidence="7">
    <location>
        <begin position="6"/>
        <end position="153"/>
    </location>
</feature>
<dbReference type="GO" id="GO:0008199">
    <property type="term" value="F:ferric iron binding"/>
    <property type="evidence" value="ECO:0007669"/>
    <property type="project" value="InterPro"/>
</dbReference>
<dbReference type="InterPro" id="IPR008331">
    <property type="entry name" value="Ferritin_DPS_dom"/>
</dbReference>
<organism evidence="8 9">
    <name type="scientific">Sphaeroforma arctica JP610</name>
    <dbReference type="NCBI Taxonomy" id="667725"/>
    <lineage>
        <taxon>Eukaryota</taxon>
        <taxon>Ichthyosporea</taxon>
        <taxon>Ichthyophonida</taxon>
        <taxon>Sphaeroforma</taxon>
    </lineage>
</organism>
<sequence length="170" mass="18862">MSICRQNFASAAEKHLSEQINVELTAQYHYNSAAAYFDRDDVALPGFKKFFKKSSEEEGEHAQMLIDYVNKRGGVCEFSAIEAPPKWTGPLMAMEAALAMEMKVNASLLSLHKTAEDNDDAQMCDFLASNYLGEQIDGQKEIADLITNLKRVGGDNLGLFLFDQQLGSRA</sequence>
<feature type="binding site" evidence="5">
    <location>
        <position position="58"/>
    </location>
    <ligand>
        <name>Fe cation</name>
        <dbReference type="ChEBI" id="CHEBI:24875"/>
        <label>1</label>
    </ligand>
</feature>
<dbReference type="InterPro" id="IPR012347">
    <property type="entry name" value="Ferritin-like"/>
</dbReference>
<comment type="function">
    <text evidence="6">Stores iron in a soluble, non-toxic, readily available form. Important for iron homeostasis. Iron is taken up in the ferrous form and deposited as ferric hydroxides after oxidation.</text>
</comment>
<evidence type="ECO:0000256" key="6">
    <source>
        <dbReference type="RuleBase" id="RU361145"/>
    </source>
</evidence>
<comment type="catalytic activity">
    <reaction evidence="6">
        <text>4 Fe(2+) + O2 + 4 H(+) = 4 Fe(3+) + 2 H2O</text>
        <dbReference type="Rhea" id="RHEA:11148"/>
        <dbReference type="ChEBI" id="CHEBI:15377"/>
        <dbReference type="ChEBI" id="CHEBI:15378"/>
        <dbReference type="ChEBI" id="CHEBI:15379"/>
        <dbReference type="ChEBI" id="CHEBI:29033"/>
        <dbReference type="ChEBI" id="CHEBI:29034"/>
        <dbReference type="EC" id="1.16.3.1"/>
    </reaction>
</comment>
<name>A0A0L0FB09_9EUKA</name>
<dbReference type="GeneID" id="25913996"/>
<reference evidence="8 9" key="1">
    <citation type="submission" date="2011-02" db="EMBL/GenBank/DDBJ databases">
        <title>The Genome Sequence of Sphaeroforma arctica JP610.</title>
        <authorList>
            <consortium name="The Broad Institute Genome Sequencing Platform"/>
            <person name="Russ C."/>
            <person name="Cuomo C."/>
            <person name="Young S.K."/>
            <person name="Zeng Q."/>
            <person name="Gargeya S."/>
            <person name="Alvarado L."/>
            <person name="Berlin A."/>
            <person name="Chapman S.B."/>
            <person name="Chen Z."/>
            <person name="Freedman E."/>
            <person name="Gellesch M."/>
            <person name="Goldberg J."/>
            <person name="Griggs A."/>
            <person name="Gujja S."/>
            <person name="Heilman E."/>
            <person name="Heiman D."/>
            <person name="Howarth C."/>
            <person name="Mehta T."/>
            <person name="Neiman D."/>
            <person name="Pearson M."/>
            <person name="Roberts A."/>
            <person name="Saif S."/>
            <person name="Shea T."/>
            <person name="Shenoy N."/>
            <person name="Sisk P."/>
            <person name="Stolte C."/>
            <person name="Sykes S."/>
            <person name="White J."/>
            <person name="Yandava C."/>
            <person name="Burger G."/>
            <person name="Gray M.W."/>
            <person name="Holland P.W.H."/>
            <person name="King N."/>
            <person name="Lang F.B.F."/>
            <person name="Roger A.J."/>
            <person name="Ruiz-Trillo I."/>
            <person name="Haas B."/>
            <person name="Nusbaum C."/>
            <person name="Birren B."/>
        </authorList>
    </citation>
    <scope>NUCLEOTIDE SEQUENCE [LARGE SCALE GENOMIC DNA]</scope>
    <source>
        <strain evidence="8 9">JP610</strain>
    </source>
</reference>
<evidence type="ECO:0000256" key="3">
    <source>
        <dbReference type="ARBA" id="ARBA00022723"/>
    </source>
</evidence>
<dbReference type="GO" id="GO:0006879">
    <property type="term" value="P:intracellular iron ion homeostasis"/>
    <property type="evidence" value="ECO:0007669"/>
    <property type="project" value="UniProtKB-KW"/>
</dbReference>
<dbReference type="SUPFAM" id="SSF47240">
    <property type="entry name" value="Ferritin-like"/>
    <property type="match status" value="1"/>
</dbReference>
<accession>A0A0L0FB09</accession>
<keyword evidence="4 5" id="KW-0408">Iron</keyword>
<dbReference type="GO" id="GO:0008198">
    <property type="term" value="F:ferrous iron binding"/>
    <property type="evidence" value="ECO:0007669"/>
    <property type="project" value="TreeGrafter"/>
</dbReference>
<gene>
    <name evidence="8" type="ORF">SARC_13492</name>
</gene>
<feature type="binding site" evidence="5">
    <location>
        <position position="101"/>
    </location>
    <ligand>
        <name>Fe cation</name>
        <dbReference type="ChEBI" id="CHEBI:24875"/>
        <label>1</label>
    </ligand>
</feature>
<evidence type="ECO:0000256" key="5">
    <source>
        <dbReference type="PIRSR" id="PIRSR601519-1"/>
    </source>
</evidence>
<feature type="binding site" evidence="5">
    <location>
        <position position="135"/>
    </location>
    <ligand>
        <name>Fe cation</name>
        <dbReference type="ChEBI" id="CHEBI:24875"/>
        <label>1</label>
    </ligand>
</feature>
<feature type="binding site" evidence="5">
    <location>
        <position position="23"/>
    </location>
    <ligand>
        <name>Fe cation</name>
        <dbReference type="ChEBI" id="CHEBI:24875"/>
        <label>1</label>
    </ligand>
</feature>
<dbReference type="Pfam" id="PF00210">
    <property type="entry name" value="Ferritin"/>
    <property type="match status" value="1"/>
</dbReference>
<dbReference type="STRING" id="667725.A0A0L0FB09"/>
<dbReference type="GO" id="GO:0006826">
    <property type="term" value="P:iron ion transport"/>
    <property type="evidence" value="ECO:0007669"/>
    <property type="project" value="InterPro"/>
</dbReference>
<dbReference type="GO" id="GO:0005737">
    <property type="term" value="C:cytoplasm"/>
    <property type="evidence" value="ECO:0007669"/>
    <property type="project" value="TreeGrafter"/>
</dbReference>
<evidence type="ECO:0000313" key="9">
    <source>
        <dbReference type="Proteomes" id="UP000054560"/>
    </source>
</evidence>
<evidence type="ECO:0000256" key="4">
    <source>
        <dbReference type="ARBA" id="ARBA00023004"/>
    </source>
</evidence>
<evidence type="ECO:0000259" key="7">
    <source>
        <dbReference type="PROSITE" id="PS50905"/>
    </source>
</evidence>
<evidence type="ECO:0000313" key="8">
    <source>
        <dbReference type="EMBL" id="KNC73950.1"/>
    </source>
</evidence>
<keyword evidence="2 6" id="KW-0409">Iron storage</keyword>
<evidence type="ECO:0000256" key="1">
    <source>
        <dbReference type="ARBA" id="ARBA00007513"/>
    </source>
</evidence>
<dbReference type="FunFam" id="1.20.1260.10:FF:000002">
    <property type="entry name" value="Ferritin, mitochondrial"/>
    <property type="match status" value="1"/>
</dbReference>
<dbReference type="PANTHER" id="PTHR11431">
    <property type="entry name" value="FERRITIN"/>
    <property type="match status" value="1"/>
</dbReference>
<dbReference type="Gene3D" id="1.20.1260.10">
    <property type="match status" value="1"/>
</dbReference>
<dbReference type="GO" id="GO:0004322">
    <property type="term" value="F:ferroxidase activity"/>
    <property type="evidence" value="ECO:0007669"/>
    <property type="project" value="UniProtKB-EC"/>
</dbReference>
<keyword evidence="6" id="KW-0560">Oxidoreductase</keyword>
<dbReference type="OrthoDB" id="186462at2759"/>
<dbReference type="AlphaFoldDB" id="A0A0L0FB09"/>
<dbReference type="PANTHER" id="PTHR11431:SF75">
    <property type="entry name" value="FERRITIN"/>
    <property type="match status" value="1"/>
</dbReference>
<dbReference type="RefSeq" id="XP_014147852.1">
    <property type="nucleotide sequence ID" value="XM_014292377.1"/>
</dbReference>
<dbReference type="Proteomes" id="UP000054560">
    <property type="component" value="Unassembled WGS sequence"/>
</dbReference>
<dbReference type="EC" id="1.16.3.1" evidence="6"/>
<keyword evidence="3 5" id="KW-0479">Metal-binding</keyword>
<dbReference type="eggNOG" id="KOG2332">
    <property type="taxonomic scope" value="Eukaryota"/>
</dbReference>
<dbReference type="PROSITE" id="PS50905">
    <property type="entry name" value="FERRITIN_LIKE"/>
    <property type="match status" value="1"/>
</dbReference>
<feature type="binding site" evidence="5">
    <location>
        <position position="61"/>
    </location>
    <ligand>
        <name>Fe cation</name>
        <dbReference type="ChEBI" id="CHEBI:24875"/>
        <label>1</label>
    </ligand>
</feature>
<dbReference type="EMBL" id="KQ244952">
    <property type="protein sequence ID" value="KNC73950.1"/>
    <property type="molecule type" value="Genomic_DNA"/>
</dbReference>
<dbReference type="InterPro" id="IPR001519">
    <property type="entry name" value="Ferritin"/>
</dbReference>
<dbReference type="CDD" id="cd01056">
    <property type="entry name" value="Euk_Ferritin"/>
    <property type="match status" value="1"/>
</dbReference>
<proteinExistence type="inferred from homology"/>
<evidence type="ECO:0000256" key="2">
    <source>
        <dbReference type="ARBA" id="ARBA00022434"/>
    </source>
</evidence>
<keyword evidence="9" id="KW-1185">Reference proteome</keyword>